<reference evidence="1 2" key="1">
    <citation type="journal article" date="2024" name="G3 (Bethesda)">
        <title>Genome assembly of Hibiscus sabdariffa L. provides insights into metabolisms of medicinal natural products.</title>
        <authorList>
            <person name="Kim T."/>
        </authorList>
    </citation>
    <scope>NUCLEOTIDE SEQUENCE [LARGE SCALE GENOMIC DNA]</scope>
    <source>
        <strain evidence="1">TK-2024</strain>
        <tissue evidence="1">Old leaves</tissue>
    </source>
</reference>
<sequence length="76" mass="9064">MTTRSYRRSFGYDHSSLYMEDHEEEDPEIDEEDLNFDEEDEFPHHQETKVHIDAVVRHTGDEDRSSLKVAKARKIL</sequence>
<dbReference type="Proteomes" id="UP001472677">
    <property type="component" value="Unassembled WGS sequence"/>
</dbReference>
<accession>A0ABR2AWQ8</accession>
<comment type="caution">
    <text evidence="1">The sequence shown here is derived from an EMBL/GenBank/DDBJ whole genome shotgun (WGS) entry which is preliminary data.</text>
</comment>
<dbReference type="EMBL" id="JBBPBM010000254">
    <property type="protein sequence ID" value="KAK8498647.1"/>
    <property type="molecule type" value="Genomic_DNA"/>
</dbReference>
<keyword evidence="2" id="KW-1185">Reference proteome</keyword>
<proteinExistence type="predicted"/>
<organism evidence="1 2">
    <name type="scientific">Hibiscus sabdariffa</name>
    <name type="common">roselle</name>
    <dbReference type="NCBI Taxonomy" id="183260"/>
    <lineage>
        <taxon>Eukaryota</taxon>
        <taxon>Viridiplantae</taxon>
        <taxon>Streptophyta</taxon>
        <taxon>Embryophyta</taxon>
        <taxon>Tracheophyta</taxon>
        <taxon>Spermatophyta</taxon>
        <taxon>Magnoliopsida</taxon>
        <taxon>eudicotyledons</taxon>
        <taxon>Gunneridae</taxon>
        <taxon>Pentapetalae</taxon>
        <taxon>rosids</taxon>
        <taxon>malvids</taxon>
        <taxon>Malvales</taxon>
        <taxon>Malvaceae</taxon>
        <taxon>Malvoideae</taxon>
        <taxon>Hibiscus</taxon>
    </lineage>
</organism>
<evidence type="ECO:0000313" key="2">
    <source>
        <dbReference type="Proteomes" id="UP001472677"/>
    </source>
</evidence>
<gene>
    <name evidence="1" type="ORF">V6N12_046791</name>
</gene>
<protein>
    <submittedName>
        <fullName evidence="1">Uncharacterized protein</fullName>
    </submittedName>
</protein>
<name>A0ABR2AWQ8_9ROSI</name>
<evidence type="ECO:0000313" key="1">
    <source>
        <dbReference type="EMBL" id="KAK8498647.1"/>
    </source>
</evidence>